<dbReference type="AlphaFoldDB" id="C0BWC5"/>
<evidence type="ECO:0000313" key="2">
    <source>
        <dbReference type="Proteomes" id="UP000004893"/>
    </source>
</evidence>
<name>C0BWC5_9FIRM</name>
<proteinExistence type="predicted"/>
<dbReference type="InterPro" id="IPR014229">
    <property type="entry name" value="Spore_YtfJ"/>
</dbReference>
<gene>
    <name evidence="1" type="ORF">CLOHYLEM_04144</name>
</gene>
<accession>C0BWC5</accession>
<dbReference type="Pfam" id="PF09579">
    <property type="entry name" value="Spore_YtfJ"/>
    <property type="match status" value="1"/>
</dbReference>
<dbReference type="eggNOG" id="COG3874">
    <property type="taxonomic scope" value="Bacteria"/>
</dbReference>
<dbReference type="EMBL" id="ABYI02000005">
    <property type="protein sequence ID" value="EEG75786.1"/>
    <property type="molecule type" value="Genomic_DNA"/>
</dbReference>
<sequence>MNYSLIEEETDMAENNFKGTVEALFHGMDGVITSKTVVGDAIHIGDTILLPLVDVSFAVGAGAFNGDKKERGAGGIGGKMTPCAVLVIQNGYTKLVNIKNQDTMTKILDMIPDVIEKFGSKGEDKMTEKDVDDILNEAEAAEDIAD</sequence>
<dbReference type="PANTHER" id="PTHR39162:SF1">
    <property type="entry name" value="SPORULATION PROTEIN YTFJ"/>
    <property type="match status" value="1"/>
</dbReference>
<dbReference type="HOGENOM" id="CLU_115880_1_0_9"/>
<reference evidence="1" key="2">
    <citation type="submission" date="2013-06" db="EMBL/GenBank/DDBJ databases">
        <title>Draft genome sequence of Clostridium hylemonae (DSM 15053).</title>
        <authorList>
            <person name="Sudarsanam P."/>
            <person name="Ley R."/>
            <person name="Guruge J."/>
            <person name="Turnbaugh P.J."/>
            <person name="Mahowald M."/>
            <person name="Liep D."/>
            <person name="Gordon J."/>
        </authorList>
    </citation>
    <scope>NUCLEOTIDE SEQUENCE</scope>
    <source>
        <strain evidence="1">DSM 15053</strain>
    </source>
</reference>
<keyword evidence="2" id="KW-1185">Reference proteome</keyword>
<comment type="caution">
    <text evidence="1">The sequence shown here is derived from an EMBL/GenBank/DDBJ whole genome shotgun (WGS) entry which is preliminary data.</text>
</comment>
<dbReference type="STRING" id="553973.CLOHYLEM_04144"/>
<reference evidence="1" key="1">
    <citation type="submission" date="2009-02" db="EMBL/GenBank/DDBJ databases">
        <authorList>
            <person name="Fulton L."/>
            <person name="Clifton S."/>
            <person name="Fulton B."/>
            <person name="Xu J."/>
            <person name="Minx P."/>
            <person name="Pepin K.H."/>
            <person name="Johnson M."/>
            <person name="Bhonagiri V."/>
            <person name="Nash W.E."/>
            <person name="Mardis E.R."/>
            <person name="Wilson R.K."/>
        </authorList>
    </citation>
    <scope>NUCLEOTIDE SEQUENCE [LARGE SCALE GENOMIC DNA]</scope>
    <source>
        <strain evidence="1">DSM 15053</strain>
    </source>
</reference>
<protein>
    <submittedName>
        <fullName evidence="1">Sporulation protein YtfJ</fullName>
    </submittedName>
</protein>
<evidence type="ECO:0000313" key="1">
    <source>
        <dbReference type="EMBL" id="EEG75786.1"/>
    </source>
</evidence>
<organism evidence="1 2">
    <name type="scientific">[Clostridium] hylemonae DSM 15053</name>
    <dbReference type="NCBI Taxonomy" id="553973"/>
    <lineage>
        <taxon>Bacteria</taxon>
        <taxon>Bacillati</taxon>
        <taxon>Bacillota</taxon>
        <taxon>Clostridia</taxon>
        <taxon>Lachnospirales</taxon>
        <taxon>Lachnospiraceae</taxon>
    </lineage>
</organism>
<dbReference type="Proteomes" id="UP000004893">
    <property type="component" value="Unassembled WGS sequence"/>
</dbReference>
<dbReference type="PANTHER" id="PTHR39162">
    <property type="entry name" value="GLL3345 PROTEIN"/>
    <property type="match status" value="1"/>
</dbReference>